<evidence type="ECO:0000313" key="7">
    <source>
        <dbReference type="Proteomes" id="UP000280104"/>
    </source>
</evidence>
<dbReference type="Pfam" id="PF00400">
    <property type="entry name" value="WD40"/>
    <property type="match status" value="7"/>
</dbReference>
<dbReference type="FunFam" id="2.130.10.10:FF:000113">
    <property type="entry name" value="U4/U6 small nuclear ribonucleoprotein Prp4 isoform X1"/>
    <property type="match status" value="1"/>
</dbReference>
<dbReference type="FunFam" id="2.130.10.10:FF:000763">
    <property type="entry name" value="U4/U6 small nuclear ribonucleoprotein PRP4-like protein"/>
    <property type="match status" value="1"/>
</dbReference>
<dbReference type="PROSITE" id="PS50082">
    <property type="entry name" value="WD_REPEATS_2"/>
    <property type="match status" value="6"/>
</dbReference>
<reference evidence="6 7" key="1">
    <citation type="submission" date="2018-05" db="EMBL/GenBank/DDBJ databases">
        <authorList>
            <person name="Thind KAUR A."/>
        </authorList>
    </citation>
    <scope>NUCLEOTIDE SEQUENCE [LARGE SCALE GENOMIC DNA]</scope>
</reference>
<feature type="repeat" description="WD" evidence="3">
    <location>
        <begin position="557"/>
        <end position="598"/>
    </location>
</feature>
<sequence>MRSRSPETTPMTTRSSSLRPQVDGAAPRPLPAMTRRESVGLSETSPMRTRSSFIRALVDGGAPRPLLHIPERMQRLRCRLARITSPPAAEREEKKESGAGLWPRIPNSNAGRIFRAVGILNSDRKGRTQDRLRSSNSISAIKPWSQIAATTAAAASPLKTLVLVPEPRLASMENPRPLPPAITPPMAPLPVHPPIAPVPVPVPPRAPASTSAAAGGGDDDEVDYEVSDDHRAARERHERAVQELLQRRRAYAMAVPTNDSAVRARLRRLGEPITLFGEGAMERRDRLRALMARLEAEGQFDRLLRAQEDERGASGDDDDEGTEQIKYPFFTEGTNQLLQARIDIAMYSLPRAKARVERAKRRLADLDEDPEAEAALVVKQAADFALERSEIGDDRPLTGCSFSRDASMLATSSWSGIVKVWSMPQIAKIATLKGHTERATDVAFSPVDNCLATASADKTAKLWNSDGSLLMSFDGHLDRLARLAFHPSGKYLGTASFDKTWRLWDINTGTELLLQEGHSRSVYGVSFHPDGSLAASCGFDASARVWDLRSGRLYCTLIGNVKPVLGVGFSPNGHLVATTSEDNFCRIWDLRTRQMLYSIPAHKSLISHVKFEPQEGYYLATSSYDTKAALWSTRDYKPIKSLSGHESNVTSLDISGDGQQIVTVSLDRTIKIWSCRGSARDNEMELD</sequence>
<evidence type="ECO:0000259" key="5">
    <source>
        <dbReference type="SMART" id="SM00500"/>
    </source>
</evidence>
<dbReference type="EMBL" id="LS480641">
    <property type="protein sequence ID" value="SPT17044.1"/>
    <property type="molecule type" value="Genomic_DNA"/>
</dbReference>
<dbReference type="InterPro" id="IPR036322">
    <property type="entry name" value="WD40_repeat_dom_sf"/>
</dbReference>
<evidence type="ECO:0000313" key="6">
    <source>
        <dbReference type="EMBL" id="SPT17044.1"/>
    </source>
</evidence>
<evidence type="ECO:0000256" key="3">
    <source>
        <dbReference type="PROSITE-ProRule" id="PRU00221"/>
    </source>
</evidence>
<dbReference type="PRINTS" id="PR00320">
    <property type="entry name" value="GPROTEINBRPT"/>
</dbReference>
<feature type="domain" description="Pre-mRNA processing factor 4 (PRP4)-like" evidence="5">
    <location>
        <begin position="257"/>
        <end position="306"/>
    </location>
</feature>
<evidence type="ECO:0000256" key="4">
    <source>
        <dbReference type="SAM" id="MobiDB-lite"/>
    </source>
</evidence>
<evidence type="ECO:0000256" key="1">
    <source>
        <dbReference type="ARBA" id="ARBA00022574"/>
    </source>
</evidence>
<keyword evidence="1 3" id="KW-0853">WD repeat</keyword>
<accession>A0A7H4LEK6</accession>
<feature type="compositionally biased region" description="Polar residues" evidence="4">
    <location>
        <begin position="1"/>
        <end position="19"/>
    </location>
</feature>
<name>A0A7H4LEK6_WHEAT</name>
<feature type="repeat" description="WD" evidence="3">
    <location>
        <begin position="473"/>
        <end position="514"/>
    </location>
</feature>
<feature type="repeat" description="WD" evidence="3">
    <location>
        <begin position="515"/>
        <end position="556"/>
    </location>
</feature>
<protein>
    <recommendedName>
        <fullName evidence="5">Pre-mRNA processing factor 4 (PRP4)-like domain-containing protein</fullName>
    </recommendedName>
</protein>
<dbReference type="PROSITE" id="PS50294">
    <property type="entry name" value="WD_REPEATS_REGION"/>
    <property type="match status" value="5"/>
</dbReference>
<evidence type="ECO:0000256" key="2">
    <source>
        <dbReference type="ARBA" id="ARBA00022737"/>
    </source>
</evidence>
<dbReference type="InterPro" id="IPR014906">
    <property type="entry name" value="PRP4-like"/>
</dbReference>
<feature type="region of interest" description="Disordered" evidence="4">
    <location>
        <begin position="1"/>
        <end position="47"/>
    </location>
</feature>
<proteinExistence type="predicted"/>
<dbReference type="Proteomes" id="UP000280104">
    <property type="component" value="Chromosome II"/>
</dbReference>
<dbReference type="PROSITE" id="PS00678">
    <property type="entry name" value="WD_REPEATS_1"/>
    <property type="match status" value="3"/>
</dbReference>
<organism evidence="6 7">
    <name type="scientific">Triticum aestivum</name>
    <name type="common">Wheat</name>
    <dbReference type="NCBI Taxonomy" id="4565"/>
    <lineage>
        <taxon>Eukaryota</taxon>
        <taxon>Viridiplantae</taxon>
        <taxon>Streptophyta</taxon>
        <taxon>Embryophyta</taxon>
        <taxon>Tracheophyta</taxon>
        <taxon>Spermatophyta</taxon>
        <taxon>Magnoliopsida</taxon>
        <taxon>Liliopsida</taxon>
        <taxon>Poales</taxon>
        <taxon>Poaceae</taxon>
        <taxon>BOP clade</taxon>
        <taxon>Pooideae</taxon>
        <taxon>Triticodae</taxon>
        <taxon>Triticeae</taxon>
        <taxon>Triticinae</taxon>
        <taxon>Triticum</taxon>
    </lineage>
</organism>
<dbReference type="InterPro" id="IPR001680">
    <property type="entry name" value="WD40_rpt"/>
</dbReference>
<dbReference type="SUPFAM" id="SSF50978">
    <property type="entry name" value="WD40 repeat-like"/>
    <property type="match status" value="1"/>
</dbReference>
<dbReference type="SUPFAM" id="SSF158230">
    <property type="entry name" value="PRP4-like"/>
    <property type="match status" value="1"/>
</dbReference>
<dbReference type="Gene3D" id="4.10.280.110">
    <property type="entry name" value="Pre-mRNA processing factor 4 domain"/>
    <property type="match status" value="1"/>
</dbReference>
<dbReference type="InterPro" id="IPR019775">
    <property type="entry name" value="WD40_repeat_CS"/>
</dbReference>
<dbReference type="SMART" id="SM00500">
    <property type="entry name" value="SFM"/>
    <property type="match status" value="1"/>
</dbReference>
<keyword evidence="2" id="KW-0677">Repeat</keyword>
<dbReference type="Gene3D" id="2.130.10.10">
    <property type="entry name" value="YVTN repeat-like/Quinoprotein amine dehydrogenase"/>
    <property type="match status" value="2"/>
</dbReference>
<feature type="repeat" description="WD" evidence="3">
    <location>
        <begin position="599"/>
        <end position="641"/>
    </location>
</feature>
<dbReference type="InterPro" id="IPR015943">
    <property type="entry name" value="WD40/YVTN_repeat-like_dom_sf"/>
</dbReference>
<dbReference type="PANTHER" id="PTHR19846:SF7">
    <property type="entry name" value="PRE-MRNA PROCESSING FACTOR 4 (PRP4)-LIKE DOMAIN-CONTAINING PROTEIN"/>
    <property type="match status" value="1"/>
</dbReference>
<dbReference type="PANTHER" id="PTHR19846">
    <property type="entry name" value="WD40 REPEAT PROTEIN"/>
    <property type="match status" value="1"/>
</dbReference>
<feature type="repeat" description="WD" evidence="3">
    <location>
        <begin position="432"/>
        <end position="464"/>
    </location>
</feature>
<dbReference type="InterPro" id="IPR020472">
    <property type="entry name" value="WD40_PAC1"/>
</dbReference>
<gene>
    <name evidence="6" type="ORF">CAMPLR22A2D_LOCUS1648</name>
</gene>
<dbReference type="CDD" id="cd00200">
    <property type="entry name" value="WD40"/>
    <property type="match status" value="1"/>
</dbReference>
<dbReference type="InterPro" id="IPR036285">
    <property type="entry name" value="PRP4-like_sf"/>
</dbReference>
<dbReference type="SMART" id="SM00320">
    <property type="entry name" value="WD40"/>
    <property type="match status" value="7"/>
</dbReference>
<dbReference type="Pfam" id="PF08799">
    <property type="entry name" value="PRP4"/>
    <property type="match status" value="1"/>
</dbReference>
<feature type="repeat" description="WD" evidence="3">
    <location>
        <begin position="642"/>
        <end position="674"/>
    </location>
</feature>
<dbReference type="AlphaFoldDB" id="A0A7H4LEK6"/>